<evidence type="ECO:0000256" key="4">
    <source>
        <dbReference type="RuleBase" id="RU003704"/>
    </source>
</evidence>
<dbReference type="Gene3D" id="3.40.1190.20">
    <property type="match status" value="1"/>
</dbReference>
<protein>
    <submittedName>
        <fullName evidence="6">Adenosine kinase</fullName>
    </submittedName>
</protein>
<dbReference type="PROSITE" id="PS00584">
    <property type="entry name" value="PFKB_KINASES_2"/>
    <property type="match status" value="1"/>
</dbReference>
<dbReference type="CDD" id="cd01168">
    <property type="entry name" value="adenosine_kinase"/>
    <property type="match status" value="1"/>
</dbReference>
<dbReference type="SUPFAM" id="SSF53613">
    <property type="entry name" value="Ribokinase-like"/>
    <property type="match status" value="1"/>
</dbReference>
<reference evidence="6 7" key="1">
    <citation type="submission" date="2019-11" db="EMBL/GenBank/DDBJ databases">
        <title>Venatorbacter sp. nov. a predator of Campylobacter and other Gram-negative bacteria.</title>
        <authorList>
            <person name="Saeedi A."/>
            <person name="Cummings N.J."/>
            <person name="Connerton I.F."/>
            <person name="Connerton P.L."/>
        </authorList>
    </citation>
    <scope>NUCLEOTIDE SEQUENCE [LARGE SCALE GENOMIC DNA]</scope>
    <source>
        <strain evidence="6">XL5</strain>
    </source>
</reference>
<accession>A0A9X7USY7</accession>
<dbReference type="InterPro" id="IPR002173">
    <property type="entry name" value="Carboh/pur_kinase_PfkB_CS"/>
</dbReference>
<dbReference type="PANTHER" id="PTHR43320">
    <property type="entry name" value="SUGAR KINASE"/>
    <property type="match status" value="1"/>
</dbReference>
<dbReference type="Proteomes" id="UP000596074">
    <property type="component" value="Chromosome"/>
</dbReference>
<dbReference type="Gene3D" id="3.30.1110.10">
    <property type="match status" value="1"/>
</dbReference>
<evidence type="ECO:0000313" key="6">
    <source>
        <dbReference type="EMBL" id="QQD23132.1"/>
    </source>
</evidence>
<evidence type="ECO:0000313" key="7">
    <source>
        <dbReference type="Proteomes" id="UP000596074"/>
    </source>
</evidence>
<proteinExistence type="inferred from homology"/>
<keyword evidence="2 4" id="KW-0808">Transferase</keyword>
<comment type="similarity">
    <text evidence="1 4">Belongs to the carbohydrate kinase PfkB family.</text>
</comment>
<name>A0A9X7USY7_9GAMM</name>
<keyword evidence="7" id="KW-1185">Reference proteome</keyword>
<sequence>MGYHIYGIGNALVDKEFEVSDAFFSTAGIQKGVMTLIDANQQEQLLQQLLHSHPLKKRACGGSAANTIIGASYFGAKTFYTCNVANDEAGDFYVNDLKAAGVDTNMGGERDEGVTGKCLVMITPDAERTMNTYLGITSDLHEKHIHEDALAQSEYVYIEGYLVTSDTSRAAAIRVRELARRHGVKVAMTFSDPAMVQFFKDGLQEMLGEGVDLLFCNEQEARLMAGTDNLDDAIAGLKKFARTFAVTLGNKGAVAFDGETLHKIAPHQVTAVDSNGAGDMFAGAFLYAITHGYDFAAAGRLASAASAQVVSQFGPRLEAAQHEPLKRHLG</sequence>
<organism evidence="6 7">
    <name type="scientific">Venatoribacter cucullus</name>
    <dbReference type="NCBI Taxonomy" id="2661630"/>
    <lineage>
        <taxon>Bacteria</taxon>
        <taxon>Pseudomonadati</taxon>
        <taxon>Pseudomonadota</taxon>
        <taxon>Gammaproteobacteria</taxon>
        <taxon>Oceanospirillales</taxon>
        <taxon>Oceanospirillaceae</taxon>
        <taxon>Venatoribacter</taxon>
    </lineage>
</organism>
<dbReference type="KEGG" id="vcw:GJQ55_00980"/>
<dbReference type="InterPro" id="IPR052700">
    <property type="entry name" value="Carb_kinase_PfkB-like"/>
</dbReference>
<dbReference type="InterPro" id="IPR011611">
    <property type="entry name" value="PfkB_dom"/>
</dbReference>
<feature type="domain" description="Carbohydrate kinase PfkB" evidence="5">
    <location>
        <begin position="58"/>
        <end position="316"/>
    </location>
</feature>
<dbReference type="InterPro" id="IPR029056">
    <property type="entry name" value="Ribokinase-like"/>
</dbReference>
<keyword evidence="3 4" id="KW-0418">Kinase</keyword>
<evidence type="ECO:0000256" key="1">
    <source>
        <dbReference type="ARBA" id="ARBA00010688"/>
    </source>
</evidence>
<dbReference type="RefSeq" id="WP_228345647.1">
    <property type="nucleotide sequence ID" value="NZ_CP046056.1"/>
</dbReference>
<dbReference type="Pfam" id="PF00294">
    <property type="entry name" value="PfkB"/>
    <property type="match status" value="1"/>
</dbReference>
<dbReference type="AlphaFoldDB" id="A0A9X7USY7"/>
<dbReference type="PANTHER" id="PTHR43320:SF3">
    <property type="entry name" value="CARBOHYDRATE KINASE PFKB DOMAIN-CONTAINING PROTEIN"/>
    <property type="match status" value="1"/>
</dbReference>
<evidence type="ECO:0000256" key="2">
    <source>
        <dbReference type="ARBA" id="ARBA00022679"/>
    </source>
</evidence>
<evidence type="ECO:0000259" key="5">
    <source>
        <dbReference type="Pfam" id="PF00294"/>
    </source>
</evidence>
<dbReference type="GO" id="GO:0016301">
    <property type="term" value="F:kinase activity"/>
    <property type="evidence" value="ECO:0007669"/>
    <property type="project" value="UniProtKB-KW"/>
</dbReference>
<dbReference type="EMBL" id="CP046056">
    <property type="protein sequence ID" value="QQD23132.1"/>
    <property type="molecule type" value="Genomic_DNA"/>
</dbReference>
<gene>
    <name evidence="6" type="ORF">GJQ55_00980</name>
</gene>
<dbReference type="PRINTS" id="PR00990">
    <property type="entry name" value="RIBOKINASE"/>
</dbReference>
<dbReference type="InterPro" id="IPR002139">
    <property type="entry name" value="Ribo/fructo_kinase"/>
</dbReference>
<evidence type="ECO:0000256" key="3">
    <source>
        <dbReference type="ARBA" id="ARBA00022777"/>
    </source>
</evidence>